<feature type="compositionally biased region" description="Polar residues" evidence="9">
    <location>
        <begin position="1"/>
        <end position="14"/>
    </location>
</feature>
<evidence type="ECO:0000256" key="5">
    <source>
        <dbReference type="ARBA" id="ARBA00023136"/>
    </source>
</evidence>
<feature type="disulfide bond" evidence="7">
    <location>
        <begin position="163"/>
        <end position="172"/>
    </location>
</feature>
<dbReference type="PRINTS" id="PR00176">
    <property type="entry name" value="NANEUSMPORT"/>
</dbReference>
<dbReference type="PROSITE" id="PS50267">
    <property type="entry name" value="NA_NEUROTRAN_SYMP_3"/>
    <property type="match status" value="1"/>
</dbReference>
<keyword evidence="2 8" id="KW-0813">Transport</keyword>
<dbReference type="PROSITE" id="PS00610">
    <property type="entry name" value="NA_NEUROTRAN_SYMP_1"/>
    <property type="match status" value="1"/>
</dbReference>
<keyword evidence="8" id="KW-0769">Symport</keyword>
<keyword evidence="7" id="KW-1015">Disulfide bond</keyword>
<keyword evidence="6" id="KW-0915">Sodium</keyword>
<evidence type="ECO:0000256" key="4">
    <source>
        <dbReference type="ARBA" id="ARBA00022989"/>
    </source>
</evidence>
<evidence type="ECO:0000313" key="12">
    <source>
        <dbReference type="Proteomes" id="UP000694408"/>
    </source>
</evidence>
<feature type="transmembrane region" description="Helical" evidence="10">
    <location>
        <begin position="500"/>
        <end position="522"/>
    </location>
</feature>
<feature type="transmembrane region" description="Helical" evidence="10">
    <location>
        <begin position="82"/>
        <end position="103"/>
    </location>
</feature>
<feature type="transmembrane region" description="Helical" evidence="10">
    <location>
        <begin position="208"/>
        <end position="226"/>
    </location>
</feature>
<dbReference type="PROSITE" id="PS00754">
    <property type="entry name" value="NA_NEUROTRAN_SYMP_2"/>
    <property type="match status" value="1"/>
</dbReference>
<dbReference type="SUPFAM" id="SSF161070">
    <property type="entry name" value="SNF-like"/>
    <property type="match status" value="1"/>
</dbReference>
<feature type="transmembrane region" description="Helical" evidence="10">
    <location>
        <begin position="52"/>
        <end position="70"/>
    </location>
</feature>
<accession>A0A8C5IZX9</accession>
<evidence type="ECO:0000256" key="3">
    <source>
        <dbReference type="ARBA" id="ARBA00022692"/>
    </source>
</evidence>
<feature type="binding site" evidence="6">
    <location>
        <position position="326"/>
    </location>
    <ligand>
        <name>Na(+)</name>
        <dbReference type="ChEBI" id="CHEBI:29101"/>
        <label>1</label>
    </ligand>
</feature>
<dbReference type="GO" id="GO:0006836">
    <property type="term" value="P:neurotransmitter transport"/>
    <property type="evidence" value="ECO:0007669"/>
    <property type="project" value="InterPro"/>
</dbReference>
<keyword evidence="6" id="KW-0479">Metal-binding</keyword>
<dbReference type="InterPro" id="IPR002980">
    <property type="entry name" value="Na/ntran_symport_GABA_GAT1"/>
</dbReference>
<feature type="binding site" evidence="6">
    <location>
        <position position="294"/>
    </location>
    <ligand>
        <name>Na(+)</name>
        <dbReference type="ChEBI" id="CHEBI:29101"/>
        <label>1</label>
    </ligand>
</feature>
<reference evidence="11" key="1">
    <citation type="submission" date="2025-08" db="UniProtKB">
        <authorList>
            <consortium name="Ensembl"/>
        </authorList>
    </citation>
    <scope>IDENTIFICATION</scope>
</reference>
<keyword evidence="3 8" id="KW-0812">Transmembrane</keyword>
<feature type="binding site" evidence="6">
    <location>
        <position position="394"/>
    </location>
    <ligand>
        <name>Na(+)</name>
        <dbReference type="ChEBI" id="CHEBI:29101"/>
        <label>1</label>
    </ligand>
</feature>
<dbReference type="PANTHER" id="PTHR11616">
    <property type="entry name" value="SODIUM/CHLORIDE DEPENDENT TRANSPORTER"/>
    <property type="match status" value="1"/>
</dbReference>
<feature type="transmembrane region" description="Helical" evidence="10">
    <location>
        <begin position="238"/>
        <end position="258"/>
    </location>
</feature>
<name>A0A8C5IZX9_JUNHY</name>
<evidence type="ECO:0000256" key="7">
    <source>
        <dbReference type="PIRSR" id="PIRSR600175-2"/>
    </source>
</evidence>
<comment type="similarity">
    <text evidence="8">Belongs to the sodium:neurotransmitter symporter (SNF) (TC 2.A.22) family.</text>
</comment>
<evidence type="ECO:0000256" key="8">
    <source>
        <dbReference type="RuleBase" id="RU003732"/>
    </source>
</evidence>
<feature type="region of interest" description="Disordered" evidence="9">
    <location>
        <begin position="574"/>
        <end position="601"/>
    </location>
</feature>
<dbReference type="GO" id="GO:0046872">
    <property type="term" value="F:metal ion binding"/>
    <property type="evidence" value="ECO:0007669"/>
    <property type="project" value="UniProtKB-KW"/>
</dbReference>
<proteinExistence type="inferred from homology"/>
<dbReference type="GO" id="GO:0005886">
    <property type="term" value="C:plasma membrane"/>
    <property type="evidence" value="ECO:0007669"/>
    <property type="project" value="InterPro"/>
</dbReference>
<dbReference type="Pfam" id="PF00209">
    <property type="entry name" value="SNF"/>
    <property type="match status" value="1"/>
</dbReference>
<reference evidence="11" key="2">
    <citation type="submission" date="2025-09" db="UniProtKB">
        <authorList>
            <consortium name="Ensembl"/>
        </authorList>
    </citation>
    <scope>IDENTIFICATION</scope>
</reference>
<feature type="transmembrane region" description="Helical" evidence="10">
    <location>
        <begin position="287"/>
        <end position="308"/>
    </location>
</feature>
<feature type="binding site" evidence="6">
    <location>
        <position position="395"/>
    </location>
    <ligand>
        <name>Na(+)</name>
        <dbReference type="ChEBI" id="CHEBI:29101"/>
        <label>1</label>
    </ligand>
</feature>
<dbReference type="NCBIfam" id="NF037979">
    <property type="entry name" value="Na_transp"/>
    <property type="match status" value="1"/>
</dbReference>
<evidence type="ECO:0000256" key="1">
    <source>
        <dbReference type="ARBA" id="ARBA00004141"/>
    </source>
</evidence>
<feature type="transmembrane region" description="Helical" evidence="10">
    <location>
        <begin position="428"/>
        <end position="452"/>
    </location>
</feature>
<dbReference type="PRINTS" id="PR01195">
    <property type="entry name" value="GAT1TRNSPORT"/>
</dbReference>
<evidence type="ECO:0000256" key="10">
    <source>
        <dbReference type="SAM" id="Phobius"/>
    </source>
</evidence>
<protein>
    <recommendedName>
        <fullName evidence="8">Transporter</fullName>
    </recommendedName>
</protein>
<keyword evidence="5 10" id="KW-0472">Membrane</keyword>
<evidence type="ECO:0000313" key="11">
    <source>
        <dbReference type="Ensembl" id="ENSJHYP00000011843.1"/>
    </source>
</evidence>
<evidence type="ECO:0000256" key="2">
    <source>
        <dbReference type="ARBA" id="ARBA00022448"/>
    </source>
</evidence>
<feature type="transmembrane region" description="Helical" evidence="10">
    <location>
        <begin position="374"/>
        <end position="393"/>
    </location>
</feature>
<dbReference type="Proteomes" id="UP000694408">
    <property type="component" value="Unplaced"/>
</dbReference>
<dbReference type="OMA" id="MDEYPHV"/>
<dbReference type="InterPro" id="IPR000175">
    <property type="entry name" value="Na/ntran_symport"/>
</dbReference>
<feature type="region of interest" description="Disordered" evidence="9">
    <location>
        <begin position="1"/>
        <end position="34"/>
    </location>
</feature>
<feature type="transmembrane region" description="Helical" evidence="10">
    <location>
        <begin position="542"/>
        <end position="563"/>
    </location>
</feature>
<dbReference type="InterPro" id="IPR037272">
    <property type="entry name" value="SNS_sf"/>
</dbReference>
<dbReference type="Ensembl" id="ENSJHYT00000014324.1">
    <property type="protein sequence ID" value="ENSJHYP00000011843.1"/>
    <property type="gene ID" value="ENSJHYG00000009227.1"/>
</dbReference>
<comment type="subcellular location">
    <subcellularLocation>
        <location evidence="1">Membrane</location>
        <topology evidence="1">Multi-pass membrane protein</topology>
    </subcellularLocation>
</comment>
<sequence>VMDNTSVELSSPSEVKQAALEEPEPISPEVVSTKKKKKEIPDRGSWKGKFDFLLSCVGYAIGLGNVWRFPYLCGKNGGGAFLIPYFLTLVFAGIPLFLLETALGQYTSIGGLGVWRLAPMFKGVGLAAMVLSFWLNIYYIVIIAWALYYLFNSFTSELPWQSCGNAWNTERCFSNYSLNDTTNLTSAVTEFWERNMHQMSGGLGEPGAVRWPLAGTLALAWLLVYFSIWKGVEWTGKVVYFSATYPYFMLFILLFRGVTLPGAKEGILFYLTPDFRKLSDSEVWMDAATQIFFSYGLGLGSLIALGSYNTFHNNVYRDSIIVCCINSTTSIFAGFVIFSIIGFMSHITKKSVSELASSGPGLAFLAYPQVVTQLPLSPLWSILFFSMLMMLGLDSQVRQLREKFCTVEGFITALMDEYPRVLRARKKIFIAVVCFISYLIGFSNITQGGIYVFKLFDYYSASGMCLLFLVFFETISISWCYGVNRFYRNIEEMIGYKPCIWWKICWAFFTPLVCLGVFFFSVVEMTPLTLGKYVYPVWGQGIGWLMALSSMFLIPGYMLYSFFTSTGTLRQVGTASPPSARGELLPELNLDQAEPGPALTE</sequence>
<dbReference type="PANTHER" id="PTHR11616:SF316">
    <property type="entry name" value="SOLUTE CARRIER FAMILY 6 MEMBER 1"/>
    <property type="match status" value="1"/>
</dbReference>
<evidence type="ECO:0000256" key="6">
    <source>
        <dbReference type="PIRSR" id="PIRSR600175-1"/>
    </source>
</evidence>
<feature type="binding site" evidence="6">
    <location>
        <position position="391"/>
    </location>
    <ligand>
        <name>Na(+)</name>
        <dbReference type="ChEBI" id="CHEBI:29101"/>
        <label>1</label>
    </ligand>
</feature>
<feature type="binding site" evidence="6">
    <location>
        <position position="58"/>
    </location>
    <ligand>
        <name>Na(+)</name>
        <dbReference type="ChEBI" id="CHEBI:29101"/>
        <label>1</label>
    </ligand>
</feature>
<feature type="transmembrane region" description="Helical" evidence="10">
    <location>
        <begin position="124"/>
        <end position="151"/>
    </location>
</feature>
<keyword evidence="12" id="KW-1185">Reference proteome</keyword>
<feature type="transmembrane region" description="Helical" evidence="10">
    <location>
        <begin position="458"/>
        <end position="479"/>
    </location>
</feature>
<dbReference type="GO" id="GO:0005332">
    <property type="term" value="F:gamma-aminobutyric acid:sodium:chloride symporter activity"/>
    <property type="evidence" value="ECO:0007669"/>
    <property type="project" value="InterPro"/>
</dbReference>
<organism evidence="11 12">
    <name type="scientific">Junco hyemalis</name>
    <name type="common">Dark-eyed junco</name>
    <dbReference type="NCBI Taxonomy" id="40217"/>
    <lineage>
        <taxon>Eukaryota</taxon>
        <taxon>Metazoa</taxon>
        <taxon>Chordata</taxon>
        <taxon>Craniata</taxon>
        <taxon>Vertebrata</taxon>
        <taxon>Euteleostomi</taxon>
        <taxon>Archelosauria</taxon>
        <taxon>Archosauria</taxon>
        <taxon>Dinosauria</taxon>
        <taxon>Saurischia</taxon>
        <taxon>Theropoda</taxon>
        <taxon>Coelurosauria</taxon>
        <taxon>Aves</taxon>
        <taxon>Neognathae</taxon>
        <taxon>Neoaves</taxon>
        <taxon>Telluraves</taxon>
        <taxon>Australaves</taxon>
        <taxon>Passeriformes</taxon>
        <taxon>Passerellidae</taxon>
        <taxon>Junco</taxon>
    </lineage>
</organism>
<feature type="transmembrane region" description="Helical" evidence="10">
    <location>
        <begin position="320"/>
        <end position="344"/>
    </location>
</feature>
<feature type="binding site" evidence="6">
    <location>
        <position position="65"/>
    </location>
    <ligand>
        <name>Na(+)</name>
        <dbReference type="ChEBI" id="CHEBI:29101"/>
        <label>1</label>
    </ligand>
</feature>
<feature type="binding site" evidence="6">
    <location>
        <position position="60"/>
    </location>
    <ligand>
        <name>Na(+)</name>
        <dbReference type="ChEBI" id="CHEBI:29101"/>
        <label>1</label>
    </ligand>
</feature>
<evidence type="ECO:0000256" key="9">
    <source>
        <dbReference type="SAM" id="MobiDB-lite"/>
    </source>
</evidence>
<dbReference type="AlphaFoldDB" id="A0A8C5IZX9"/>
<keyword evidence="4 10" id="KW-1133">Transmembrane helix</keyword>